<keyword evidence="2" id="KW-1185">Reference proteome</keyword>
<proteinExistence type="predicted"/>
<comment type="caution">
    <text evidence="1">The sequence shown here is derived from an EMBL/GenBank/DDBJ whole genome shotgun (WGS) entry which is preliminary data.</text>
</comment>
<evidence type="ECO:0000313" key="1">
    <source>
        <dbReference type="EMBL" id="KAK0138672.1"/>
    </source>
</evidence>
<sequence>MKNLFPDNNITPKQHYLIHVPSQIKLQGPMVRHMCMRFESKHCFFKQWASKLNLKNVCKSLIRHNQILYIGTSIINKSNMSYLKEKARAFLGNDEYNTICYNRNYMAYQIEIPNLAQATELISVDNLVDFTPYYRFTHKDMVYVPMKYYLGDVIGLNKASSDVFSAMLDLDGCDASFLGTDLDTRTLSLRSPC</sequence>
<dbReference type="EMBL" id="JAOPHQ010004585">
    <property type="protein sequence ID" value="KAK0138672.1"/>
    <property type="molecule type" value="Genomic_DNA"/>
</dbReference>
<evidence type="ECO:0000313" key="2">
    <source>
        <dbReference type="Proteomes" id="UP001174136"/>
    </source>
</evidence>
<protein>
    <submittedName>
        <fullName evidence="1">Uncharacterized protein</fullName>
    </submittedName>
</protein>
<name>A0AA47MEB5_MERPO</name>
<organism evidence="1 2">
    <name type="scientific">Merluccius polli</name>
    <name type="common">Benguela hake</name>
    <name type="synonym">Merluccius cadenati</name>
    <dbReference type="NCBI Taxonomy" id="89951"/>
    <lineage>
        <taxon>Eukaryota</taxon>
        <taxon>Metazoa</taxon>
        <taxon>Chordata</taxon>
        <taxon>Craniata</taxon>
        <taxon>Vertebrata</taxon>
        <taxon>Euteleostomi</taxon>
        <taxon>Actinopterygii</taxon>
        <taxon>Neopterygii</taxon>
        <taxon>Teleostei</taxon>
        <taxon>Neoteleostei</taxon>
        <taxon>Acanthomorphata</taxon>
        <taxon>Zeiogadaria</taxon>
        <taxon>Gadariae</taxon>
        <taxon>Gadiformes</taxon>
        <taxon>Gadoidei</taxon>
        <taxon>Merlucciidae</taxon>
        <taxon>Merluccius</taxon>
    </lineage>
</organism>
<reference evidence="1" key="1">
    <citation type="journal article" date="2023" name="Front. Mar. Sci.">
        <title>A new Merluccius polli reference genome to investigate the effects of global change in West African waters.</title>
        <authorList>
            <person name="Mateo J.L."/>
            <person name="Blanco-Fernandez C."/>
            <person name="Garcia-Vazquez E."/>
            <person name="Machado-Schiaffino G."/>
        </authorList>
    </citation>
    <scope>NUCLEOTIDE SEQUENCE</scope>
    <source>
        <strain evidence="1">C29</strain>
        <tissue evidence="1">Fin</tissue>
    </source>
</reference>
<gene>
    <name evidence="1" type="ORF">N1851_024793</name>
</gene>
<dbReference type="Proteomes" id="UP001174136">
    <property type="component" value="Unassembled WGS sequence"/>
</dbReference>
<dbReference type="AlphaFoldDB" id="A0AA47MEB5"/>
<accession>A0AA47MEB5</accession>